<evidence type="ECO:0000313" key="6">
    <source>
        <dbReference type="EMBL" id="MBB5721543.1"/>
    </source>
</evidence>
<dbReference type="Gene3D" id="1.10.10.10">
    <property type="entry name" value="Winged helix-like DNA-binding domain superfamily/Winged helix DNA-binding domain"/>
    <property type="match status" value="1"/>
</dbReference>
<accession>A0A7W9BJ76</accession>
<dbReference type="SUPFAM" id="SSF53850">
    <property type="entry name" value="Periplasmic binding protein-like II"/>
    <property type="match status" value="1"/>
</dbReference>
<gene>
    <name evidence="6" type="ORF">FHS72_001155</name>
</gene>
<evidence type="ECO:0000259" key="5">
    <source>
        <dbReference type="PROSITE" id="PS50931"/>
    </source>
</evidence>
<comment type="caution">
    <text evidence="6">The sequence shown here is derived from an EMBL/GenBank/DDBJ whole genome shotgun (WGS) entry which is preliminary data.</text>
</comment>
<dbReference type="PROSITE" id="PS50931">
    <property type="entry name" value="HTH_LYSR"/>
    <property type="match status" value="1"/>
</dbReference>
<dbReference type="Gene3D" id="3.40.190.10">
    <property type="entry name" value="Periplasmic binding protein-like II"/>
    <property type="match status" value="2"/>
</dbReference>
<dbReference type="InterPro" id="IPR036390">
    <property type="entry name" value="WH_DNA-bd_sf"/>
</dbReference>
<evidence type="ECO:0000256" key="2">
    <source>
        <dbReference type="ARBA" id="ARBA00023015"/>
    </source>
</evidence>
<dbReference type="Pfam" id="PF03466">
    <property type="entry name" value="LysR_substrate"/>
    <property type="match status" value="1"/>
</dbReference>
<keyword evidence="7" id="KW-1185">Reference proteome</keyword>
<organism evidence="6 7">
    <name type="scientific">Yoonia ponticola</name>
    <dbReference type="NCBI Taxonomy" id="1524255"/>
    <lineage>
        <taxon>Bacteria</taxon>
        <taxon>Pseudomonadati</taxon>
        <taxon>Pseudomonadota</taxon>
        <taxon>Alphaproteobacteria</taxon>
        <taxon>Rhodobacterales</taxon>
        <taxon>Paracoccaceae</taxon>
        <taxon>Yoonia</taxon>
    </lineage>
</organism>
<dbReference type="GO" id="GO:0043565">
    <property type="term" value="F:sequence-specific DNA binding"/>
    <property type="evidence" value="ECO:0007669"/>
    <property type="project" value="TreeGrafter"/>
</dbReference>
<dbReference type="FunFam" id="1.10.10.10:FF:000038">
    <property type="entry name" value="Glycine cleavage system transcriptional activator"/>
    <property type="match status" value="1"/>
</dbReference>
<keyword evidence="2" id="KW-0805">Transcription regulation</keyword>
<dbReference type="SUPFAM" id="SSF46785">
    <property type="entry name" value="Winged helix' DNA-binding domain"/>
    <property type="match status" value="1"/>
</dbReference>
<evidence type="ECO:0000256" key="3">
    <source>
        <dbReference type="ARBA" id="ARBA00023125"/>
    </source>
</evidence>
<sequence>MNWLRTFEAAARHSSFAAAADELNLTSAAVSQQIKLLEETLEVKLFKRLPKGVELTDIGQAYAQPVRTSFLDLQTATNGLFASKQKTTLRIRASISFGVLVLAPRLNEFRALHPEIEIILSTTIWSDRMSDTTIDVDIRYGTGDWAEQDIWPLPQGDATLVCNPKDAALLQRDPSRLKDADIVPIIGSENDWPAMFQKLGLDGQPPHPWMLVDSSLLALETIARGRGIAIVNQMFSMAHIERGNLVEPLRQALKPQNNFYTVAQPNPKKRQQITLFHDWLKTITG</sequence>
<name>A0A7W9BJ76_9RHOB</name>
<comment type="similarity">
    <text evidence="1">Belongs to the LysR transcriptional regulatory family.</text>
</comment>
<keyword evidence="3" id="KW-0238">DNA-binding</keyword>
<dbReference type="PANTHER" id="PTHR30537">
    <property type="entry name" value="HTH-TYPE TRANSCRIPTIONAL REGULATOR"/>
    <property type="match status" value="1"/>
</dbReference>
<dbReference type="EMBL" id="JACIJM010000003">
    <property type="protein sequence ID" value="MBB5721543.1"/>
    <property type="molecule type" value="Genomic_DNA"/>
</dbReference>
<dbReference type="Proteomes" id="UP000535415">
    <property type="component" value="Unassembled WGS sequence"/>
</dbReference>
<dbReference type="Pfam" id="PF00126">
    <property type="entry name" value="HTH_1"/>
    <property type="match status" value="1"/>
</dbReference>
<dbReference type="PANTHER" id="PTHR30537:SF26">
    <property type="entry name" value="GLYCINE CLEAVAGE SYSTEM TRANSCRIPTIONAL ACTIVATOR"/>
    <property type="match status" value="1"/>
</dbReference>
<reference evidence="6 7" key="1">
    <citation type="submission" date="2020-08" db="EMBL/GenBank/DDBJ databases">
        <title>Genomic Encyclopedia of Type Strains, Phase IV (KMG-IV): sequencing the most valuable type-strain genomes for metagenomic binning, comparative biology and taxonomic classification.</title>
        <authorList>
            <person name="Goeker M."/>
        </authorList>
    </citation>
    <scope>NUCLEOTIDE SEQUENCE [LARGE SCALE GENOMIC DNA]</scope>
    <source>
        <strain evidence="6 7">DSM 101064</strain>
    </source>
</reference>
<dbReference type="InterPro" id="IPR058163">
    <property type="entry name" value="LysR-type_TF_proteobact-type"/>
</dbReference>
<dbReference type="RefSeq" id="WP_183526947.1">
    <property type="nucleotide sequence ID" value="NZ_JACIJM010000003.1"/>
</dbReference>
<protein>
    <submittedName>
        <fullName evidence="6">LysR family glycine cleavage system transcriptional activator</fullName>
    </submittedName>
</protein>
<dbReference type="InterPro" id="IPR000847">
    <property type="entry name" value="LysR_HTH_N"/>
</dbReference>
<keyword evidence="4" id="KW-0804">Transcription</keyword>
<dbReference type="AlphaFoldDB" id="A0A7W9BJ76"/>
<feature type="domain" description="HTH lysR-type" evidence="5">
    <location>
        <begin position="1"/>
        <end position="56"/>
    </location>
</feature>
<evidence type="ECO:0000313" key="7">
    <source>
        <dbReference type="Proteomes" id="UP000535415"/>
    </source>
</evidence>
<dbReference type="GO" id="GO:0006351">
    <property type="term" value="P:DNA-templated transcription"/>
    <property type="evidence" value="ECO:0007669"/>
    <property type="project" value="TreeGrafter"/>
</dbReference>
<evidence type="ECO:0000256" key="1">
    <source>
        <dbReference type="ARBA" id="ARBA00009437"/>
    </source>
</evidence>
<dbReference type="GO" id="GO:0003700">
    <property type="term" value="F:DNA-binding transcription factor activity"/>
    <property type="evidence" value="ECO:0007669"/>
    <property type="project" value="InterPro"/>
</dbReference>
<proteinExistence type="inferred from homology"/>
<evidence type="ECO:0000256" key="4">
    <source>
        <dbReference type="ARBA" id="ARBA00023163"/>
    </source>
</evidence>
<dbReference type="InterPro" id="IPR005119">
    <property type="entry name" value="LysR_subst-bd"/>
</dbReference>
<dbReference type="InterPro" id="IPR036388">
    <property type="entry name" value="WH-like_DNA-bd_sf"/>
</dbReference>
<dbReference type="PRINTS" id="PR00039">
    <property type="entry name" value="HTHLYSR"/>
</dbReference>